<dbReference type="InterPro" id="IPR003890">
    <property type="entry name" value="MIF4G-like_typ-3"/>
</dbReference>
<evidence type="ECO:0000256" key="4">
    <source>
        <dbReference type="SAM" id="MobiDB-lite"/>
    </source>
</evidence>
<feature type="compositionally biased region" description="Basic and acidic residues" evidence="4">
    <location>
        <begin position="201"/>
        <end position="218"/>
    </location>
</feature>
<name>A0A316ZKE2_9BASI</name>
<dbReference type="AlphaFoldDB" id="A0A316ZKE2"/>
<proteinExistence type="inferred from homology"/>
<dbReference type="PANTHER" id="PTHR18034:SF4">
    <property type="entry name" value="NUCLEOLAR MIF4G DOMAIN-CONTAINING PROTEIN 1"/>
    <property type="match status" value="1"/>
</dbReference>
<dbReference type="Proteomes" id="UP000245946">
    <property type="component" value="Unassembled WGS sequence"/>
</dbReference>
<comment type="subcellular location">
    <subcellularLocation>
        <location evidence="1">Nucleus</location>
        <location evidence="1">Nucleolus</location>
    </subcellularLocation>
</comment>
<dbReference type="GO" id="GO:0003723">
    <property type="term" value="F:RNA binding"/>
    <property type="evidence" value="ECO:0007669"/>
    <property type="project" value="InterPro"/>
</dbReference>
<dbReference type="Gene3D" id="1.25.40.180">
    <property type="match status" value="1"/>
</dbReference>
<evidence type="ECO:0000256" key="3">
    <source>
        <dbReference type="ARBA" id="ARBA00023242"/>
    </source>
</evidence>
<feature type="compositionally biased region" description="Acidic residues" evidence="4">
    <location>
        <begin position="315"/>
        <end position="328"/>
    </location>
</feature>
<feature type="compositionally biased region" description="Low complexity" evidence="4">
    <location>
        <begin position="89"/>
        <end position="107"/>
    </location>
</feature>
<feature type="region of interest" description="Disordered" evidence="4">
    <location>
        <begin position="1"/>
        <end position="364"/>
    </location>
</feature>
<dbReference type="GO" id="GO:0042274">
    <property type="term" value="P:ribosomal small subunit biogenesis"/>
    <property type="evidence" value="ECO:0007669"/>
    <property type="project" value="TreeGrafter"/>
</dbReference>
<dbReference type="OrthoDB" id="361797at2759"/>
<organism evidence="6 7">
    <name type="scientific">Tilletiopsis washingtonensis</name>
    <dbReference type="NCBI Taxonomy" id="58919"/>
    <lineage>
        <taxon>Eukaryota</taxon>
        <taxon>Fungi</taxon>
        <taxon>Dikarya</taxon>
        <taxon>Basidiomycota</taxon>
        <taxon>Ustilaginomycotina</taxon>
        <taxon>Exobasidiomycetes</taxon>
        <taxon>Entylomatales</taxon>
        <taxon>Entylomatales incertae sedis</taxon>
        <taxon>Tilletiopsis</taxon>
    </lineage>
</organism>
<dbReference type="GeneID" id="37268991"/>
<reference evidence="6 7" key="1">
    <citation type="journal article" date="2018" name="Mol. Biol. Evol.">
        <title>Broad Genomic Sampling Reveals a Smut Pathogenic Ancestry of the Fungal Clade Ustilaginomycotina.</title>
        <authorList>
            <person name="Kijpornyongpan T."/>
            <person name="Mondo S.J."/>
            <person name="Barry K."/>
            <person name="Sandor L."/>
            <person name="Lee J."/>
            <person name="Lipzen A."/>
            <person name="Pangilinan J."/>
            <person name="LaButti K."/>
            <person name="Hainaut M."/>
            <person name="Henrissat B."/>
            <person name="Grigoriev I.V."/>
            <person name="Spatafora J.W."/>
            <person name="Aime M.C."/>
        </authorList>
    </citation>
    <scope>NUCLEOTIDE SEQUENCE [LARGE SCALE GENOMIC DNA]</scope>
    <source>
        <strain evidence="6 7">MCA 4186</strain>
    </source>
</reference>
<feature type="compositionally biased region" description="Low complexity" evidence="4">
    <location>
        <begin position="157"/>
        <end position="173"/>
    </location>
</feature>
<evidence type="ECO:0000259" key="5">
    <source>
        <dbReference type="PROSITE" id="PS51366"/>
    </source>
</evidence>
<evidence type="ECO:0000313" key="7">
    <source>
        <dbReference type="Proteomes" id="UP000245946"/>
    </source>
</evidence>
<protein>
    <recommendedName>
        <fullName evidence="5">MI domain-containing protein</fullName>
    </recommendedName>
</protein>
<dbReference type="GO" id="GO:0005730">
    <property type="term" value="C:nucleolus"/>
    <property type="evidence" value="ECO:0007669"/>
    <property type="project" value="UniProtKB-SubCell"/>
</dbReference>
<accession>A0A316ZKE2</accession>
<feature type="compositionally biased region" description="Low complexity" evidence="4">
    <location>
        <begin position="41"/>
        <end position="54"/>
    </location>
</feature>
<feature type="compositionally biased region" description="Low complexity" evidence="4">
    <location>
        <begin position="341"/>
        <end position="356"/>
    </location>
</feature>
<evidence type="ECO:0000256" key="2">
    <source>
        <dbReference type="ARBA" id="ARBA00006856"/>
    </source>
</evidence>
<dbReference type="SUPFAM" id="SSF48371">
    <property type="entry name" value="ARM repeat"/>
    <property type="match status" value="1"/>
</dbReference>
<feature type="compositionally biased region" description="Basic and acidic residues" evidence="4">
    <location>
        <begin position="108"/>
        <end position="126"/>
    </location>
</feature>
<dbReference type="InterPro" id="IPR016024">
    <property type="entry name" value="ARM-type_fold"/>
</dbReference>
<dbReference type="InterPro" id="IPR003891">
    <property type="entry name" value="Initiation_fac_eIF4g_MI"/>
</dbReference>
<evidence type="ECO:0000256" key="1">
    <source>
        <dbReference type="ARBA" id="ARBA00004604"/>
    </source>
</evidence>
<feature type="compositionally biased region" description="Acidic residues" evidence="4">
    <location>
        <begin position="226"/>
        <end position="243"/>
    </location>
</feature>
<dbReference type="InterPro" id="IPR050781">
    <property type="entry name" value="CWC22_splicing_factor"/>
</dbReference>
<dbReference type="STRING" id="58919.A0A316ZKE2"/>
<dbReference type="SMART" id="SM00543">
    <property type="entry name" value="MIF4G"/>
    <property type="match status" value="1"/>
</dbReference>
<dbReference type="PROSITE" id="PS51366">
    <property type="entry name" value="MI"/>
    <property type="match status" value="1"/>
</dbReference>
<comment type="similarity">
    <text evidence="2">Belongs to the CWC22 family.</text>
</comment>
<dbReference type="EMBL" id="KZ819284">
    <property type="protein sequence ID" value="PWO00846.1"/>
    <property type="molecule type" value="Genomic_DNA"/>
</dbReference>
<dbReference type="Pfam" id="PF02847">
    <property type="entry name" value="MA3"/>
    <property type="match status" value="1"/>
</dbReference>
<keyword evidence="7" id="KW-1185">Reference proteome</keyword>
<dbReference type="SMART" id="SM00544">
    <property type="entry name" value="MA3"/>
    <property type="match status" value="1"/>
</dbReference>
<dbReference type="RefSeq" id="XP_025601124.1">
    <property type="nucleotide sequence ID" value="XM_025741447.1"/>
</dbReference>
<sequence length="972" mass="104029">MKHNTTALPAALREELGLGPQQRRPHPNAARGGRGRGRGGLSVIGRGASAAAGARRGDPLRAEQREQARQEAKRRAMEQNRREREEAARAAAPPAPKAATARAAPPQAEERKRKRAAEPLEPERKPKPAKASVASFATGQRKHVEATHQTPLERLLARSGGSSSAAGPSSRQLSTEEEDAANERKRRALLTKAEREEEDEIRWLESKVGKKDKAEKSKGKGKKKDEDEEGIDGGDDGLDDFIEDLDRFYPGMFSDTEDEGSEGSDGQSESDDPASDAEMSDVEFPAEDEDQVLASDDSDDDADLADWDAAMASTDESEEDDSAEDDASEPSSSGRASENTARSNPAASASVAATAPPSAPTGRYVPPAARAAAAAAAAASGDVEAVQTAAQQRLRRQAKGLLNRLGDGNIESILGELEALYRDNSRAEVTGALMSLILGTVGARSDLVDTFIILYAALIGALHRVVGVEFAASLLQACVDELLKQHAASLALDEADGESTSKEATNLVALLSAMYNLGVLATPLMYDLMRLFLGVESAGSSPAQMREADVELLLKLVKSCGAQLRHDDPTSLRTIIDAAKERANAAKAAVQTGAAEAGSSRTRFMLEALADLKNNRVKATAAAESSPAGQAISRMKKFLAGLGKKRTLRAHEPLRVGLRDLREAETRGKWWLVGAAWAGHGDADDAEGVTAARPLRSKEDDGAQQALLAAARAQGMNTEARRNIFVVLMSSEDYADASNRLLSLKLNDTQRREIVRVLLHCVGGEATYNPYYSLIGAQLSADSTGTRITMQFCLWDFLRTLGERQVGGRSIVEREEDVSDAEEPDADTERKAANIARAYGWWFAKGSLSLNALKTVNFVTLKPAGISFLRLLLVHTLLSTQVSSPAATLRPRALAAATGERAPIEALLVRGTAGNVELTKGLLLFLERDMGARDLRRVVGGKKADVGIVRRLEWAVRVAKDCVAVGATVRPF</sequence>
<dbReference type="Pfam" id="PF02854">
    <property type="entry name" value="MIF4G"/>
    <property type="match status" value="1"/>
</dbReference>
<gene>
    <name evidence="6" type="ORF">FA09DRAFT_327568</name>
</gene>
<feature type="domain" description="MI" evidence="5">
    <location>
        <begin position="719"/>
        <end position="858"/>
    </location>
</feature>
<feature type="compositionally biased region" description="Basic and acidic residues" evidence="4">
    <location>
        <begin position="55"/>
        <end position="88"/>
    </location>
</feature>
<evidence type="ECO:0000313" key="6">
    <source>
        <dbReference type="EMBL" id="PWO00846.1"/>
    </source>
</evidence>
<keyword evidence="3" id="KW-0539">Nucleus</keyword>
<dbReference type="PANTHER" id="PTHR18034">
    <property type="entry name" value="CELL CYCLE CONTROL PROTEIN CWF22-RELATED"/>
    <property type="match status" value="1"/>
</dbReference>
<feature type="compositionally biased region" description="Acidic residues" evidence="4">
    <location>
        <begin position="255"/>
        <end position="306"/>
    </location>
</feature>